<gene>
    <name evidence="1" type="ORF">BpHYR1_034587</name>
</gene>
<reference evidence="1 2" key="1">
    <citation type="journal article" date="2018" name="Sci. Rep.">
        <title>Genomic signatures of local adaptation to the degree of environmental predictability in rotifers.</title>
        <authorList>
            <person name="Franch-Gras L."/>
            <person name="Hahn C."/>
            <person name="Garcia-Roger E.M."/>
            <person name="Carmona M.J."/>
            <person name="Serra M."/>
            <person name="Gomez A."/>
        </authorList>
    </citation>
    <scope>NUCLEOTIDE SEQUENCE [LARGE SCALE GENOMIC DNA]</scope>
    <source>
        <strain evidence="1">HYR1</strain>
    </source>
</reference>
<dbReference type="Proteomes" id="UP000276133">
    <property type="component" value="Unassembled WGS sequence"/>
</dbReference>
<keyword evidence="2" id="KW-1185">Reference proteome</keyword>
<evidence type="ECO:0000313" key="1">
    <source>
        <dbReference type="EMBL" id="RNA22319.1"/>
    </source>
</evidence>
<proteinExistence type="predicted"/>
<dbReference type="AlphaFoldDB" id="A0A3M7RFU4"/>
<organism evidence="1 2">
    <name type="scientific">Brachionus plicatilis</name>
    <name type="common">Marine rotifer</name>
    <name type="synonym">Brachionus muelleri</name>
    <dbReference type="NCBI Taxonomy" id="10195"/>
    <lineage>
        <taxon>Eukaryota</taxon>
        <taxon>Metazoa</taxon>
        <taxon>Spiralia</taxon>
        <taxon>Gnathifera</taxon>
        <taxon>Rotifera</taxon>
        <taxon>Eurotatoria</taxon>
        <taxon>Monogononta</taxon>
        <taxon>Pseudotrocha</taxon>
        <taxon>Ploima</taxon>
        <taxon>Brachionidae</taxon>
        <taxon>Brachionus</taxon>
    </lineage>
</organism>
<sequence>MYLVLHTEKKNFILKKTSCIIFEFIFFAWPPPNTNLETNKKRGRRKQATPALVQRISTGPINPALQSFN</sequence>
<accession>A0A3M7RFU4</accession>
<dbReference type="EMBL" id="REGN01003489">
    <property type="protein sequence ID" value="RNA22319.1"/>
    <property type="molecule type" value="Genomic_DNA"/>
</dbReference>
<evidence type="ECO:0000313" key="2">
    <source>
        <dbReference type="Proteomes" id="UP000276133"/>
    </source>
</evidence>
<protein>
    <submittedName>
        <fullName evidence="1">Uncharacterized protein</fullName>
    </submittedName>
</protein>
<comment type="caution">
    <text evidence="1">The sequence shown here is derived from an EMBL/GenBank/DDBJ whole genome shotgun (WGS) entry which is preliminary data.</text>
</comment>
<name>A0A3M7RFU4_BRAPC</name>